<organism evidence="2 3">
    <name type="scientific">Neobacillus bataviensis</name>
    <dbReference type="NCBI Taxonomy" id="220685"/>
    <lineage>
        <taxon>Bacteria</taxon>
        <taxon>Bacillati</taxon>
        <taxon>Bacillota</taxon>
        <taxon>Bacilli</taxon>
        <taxon>Bacillales</taxon>
        <taxon>Bacillaceae</taxon>
        <taxon>Neobacillus</taxon>
    </lineage>
</organism>
<evidence type="ECO:0000313" key="2">
    <source>
        <dbReference type="EMBL" id="TWE00987.1"/>
    </source>
</evidence>
<sequence length="104" mass="11169">MLVGAIFGVSVFYEVAFIILAPLVISIAVEAKMPYLRLGVTMVAAATMAHSIFPPQPGPVALVSAYGADMGMVYILGLIVVIPAIICSGIIFPKLMWNVLFRHY</sequence>
<dbReference type="AlphaFoldDB" id="A0A561DC79"/>
<reference evidence="2 3" key="1">
    <citation type="submission" date="2019-06" db="EMBL/GenBank/DDBJ databases">
        <title>Sorghum-associated microbial communities from plants grown in Nebraska, USA.</title>
        <authorList>
            <person name="Schachtman D."/>
        </authorList>
    </citation>
    <scope>NUCLEOTIDE SEQUENCE [LARGE SCALE GENOMIC DNA]</scope>
    <source>
        <strain evidence="2 3">2482</strain>
    </source>
</reference>
<name>A0A561DC79_9BACI</name>
<proteinExistence type="predicted"/>
<dbReference type="PANTHER" id="PTHR30354:SF20">
    <property type="entry name" value="HIGH-AFFINITY GLUCONATE TRANSPORTER"/>
    <property type="match status" value="1"/>
</dbReference>
<comment type="caution">
    <text evidence="2">The sequence shown here is derived from an EMBL/GenBank/DDBJ whole genome shotgun (WGS) entry which is preliminary data.</text>
</comment>
<dbReference type="Proteomes" id="UP000319671">
    <property type="component" value="Unassembled WGS sequence"/>
</dbReference>
<feature type="transmembrane region" description="Helical" evidence="1">
    <location>
        <begin position="35"/>
        <end position="53"/>
    </location>
</feature>
<feature type="transmembrane region" description="Helical" evidence="1">
    <location>
        <begin position="73"/>
        <end position="92"/>
    </location>
</feature>
<dbReference type="Pfam" id="PF02447">
    <property type="entry name" value="GntP_permease"/>
    <property type="match status" value="1"/>
</dbReference>
<dbReference type="GO" id="GO:0015128">
    <property type="term" value="F:gluconate transmembrane transporter activity"/>
    <property type="evidence" value="ECO:0007669"/>
    <property type="project" value="InterPro"/>
</dbReference>
<keyword evidence="1" id="KW-1133">Transmembrane helix</keyword>
<dbReference type="GO" id="GO:0005886">
    <property type="term" value="C:plasma membrane"/>
    <property type="evidence" value="ECO:0007669"/>
    <property type="project" value="TreeGrafter"/>
</dbReference>
<keyword evidence="1" id="KW-0472">Membrane</keyword>
<accession>A0A561DC79</accession>
<keyword evidence="1" id="KW-0812">Transmembrane</keyword>
<feature type="transmembrane region" description="Helical" evidence="1">
    <location>
        <begin position="6"/>
        <end position="28"/>
    </location>
</feature>
<evidence type="ECO:0000256" key="1">
    <source>
        <dbReference type="SAM" id="Phobius"/>
    </source>
</evidence>
<evidence type="ECO:0000313" key="3">
    <source>
        <dbReference type="Proteomes" id="UP000319671"/>
    </source>
</evidence>
<dbReference type="InterPro" id="IPR003474">
    <property type="entry name" value="Glcn_transporter"/>
</dbReference>
<dbReference type="EMBL" id="VIVN01000006">
    <property type="protein sequence ID" value="TWE00987.1"/>
    <property type="molecule type" value="Genomic_DNA"/>
</dbReference>
<keyword evidence="3" id="KW-1185">Reference proteome</keyword>
<protein>
    <submittedName>
        <fullName evidence="2">GntP family permease</fullName>
    </submittedName>
</protein>
<dbReference type="PANTHER" id="PTHR30354">
    <property type="entry name" value="GNT FAMILY GLUCONATE TRANSPORTER"/>
    <property type="match status" value="1"/>
</dbReference>
<gene>
    <name evidence="2" type="ORF">FB550_10639</name>
</gene>